<dbReference type="PRINTS" id="PR01487">
    <property type="entry name" value="LUXSPROTEIN"/>
</dbReference>
<evidence type="ECO:0000313" key="16">
    <source>
        <dbReference type="Proteomes" id="UP000632659"/>
    </source>
</evidence>
<dbReference type="Gene3D" id="3.30.1360.80">
    <property type="entry name" value="S-ribosylhomocysteinase (LuxS)"/>
    <property type="match status" value="1"/>
</dbReference>
<dbReference type="EC" id="4.4.1.21" evidence="5"/>
<comment type="cofactor">
    <cofactor evidence="2">
        <name>Fe cation</name>
        <dbReference type="ChEBI" id="CHEBI:24875"/>
    </cofactor>
</comment>
<comment type="function">
    <text evidence="12">Involved in the synthesis of autoinducer 2 (AI-2) which is secreted by bacteria and is used to communicate both the cell density and the metabolic potential of the environment. The regulation of gene expression in response to changes in cell density is called quorum sensing. Catalyzes the transformation of S-ribosylhomocysteine (RHC) to homocysteine (HC) and 4,5-dihydroxy-2,3-pentadione (DPD).</text>
</comment>
<evidence type="ECO:0000256" key="13">
    <source>
        <dbReference type="ARBA" id="ARBA00030600"/>
    </source>
</evidence>
<evidence type="ECO:0000256" key="8">
    <source>
        <dbReference type="ARBA" id="ARBA00022723"/>
    </source>
</evidence>
<evidence type="ECO:0000256" key="14">
    <source>
        <dbReference type="ARBA" id="ARBA00031777"/>
    </source>
</evidence>
<dbReference type="InterPro" id="IPR011249">
    <property type="entry name" value="Metalloenz_LuxS/M16"/>
</dbReference>
<evidence type="ECO:0000256" key="4">
    <source>
        <dbReference type="ARBA" id="ARBA00011738"/>
    </source>
</evidence>
<gene>
    <name evidence="15" type="ORF">H8702_09655</name>
</gene>
<dbReference type="GO" id="GO:0005506">
    <property type="term" value="F:iron ion binding"/>
    <property type="evidence" value="ECO:0007669"/>
    <property type="project" value="InterPro"/>
</dbReference>
<evidence type="ECO:0000256" key="2">
    <source>
        <dbReference type="ARBA" id="ARBA00001962"/>
    </source>
</evidence>
<keyword evidence="11 15" id="KW-0456">Lyase</keyword>
<organism evidence="15 16">
    <name type="scientific">Massiliimalia timonensis</name>
    <dbReference type="NCBI Taxonomy" id="1987501"/>
    <lineage>
        <taxon>Bacteria</taxon>
        <taxon>Bacillati</taxon>
        <taxon>Bacillota</taxon>
        <taxon>Clostridia</taxon>
        <taxon>Eubacteriales</taxon>
        <taxon>Oscillospiraceae</taxon>
        <taxon>Massiliimalia</taxon>
    </lineage>
</organism>
<evidence type="ECO:0000256" key="11">
    <source>
        <dbReference type="ARBA" id="ARBA00023239"/>
    </source>
</evidence>
<dbReference type="InterPro" id="IPR037005">
    <property type="entry name" value="LuxS_sf"/>
</dbReference>
<keyword evidence="9" id="KW-0071">Autoinducer synthesis</keyword>
<proteinExistence type="inferred from homology"/>
<dbReference type="PANTHER" id="PTHR35799">
    <property type="entry name" value="S-RIBOSYLHOMOCYSTEINE LYASE"/>
    <property type="match status" value="1"/>
</dbReference>
<evidence type="ECO:0000256" key="7">
    <source>
        <dbReference type="ARBA" id="ARBA00022654"/>
    </source>
</evidence>
<dbReference type="PANTHER" id="PTHR35799:SF1">
    <property type="entry name" value="S-RIBOSYLHOMOCYSTEINE LYASE"/>
    <property type="match status" value="1"/>
</dbReference>
<dbReference type="Proteomes" id="UP000632659">
    <property type="component" value="Unassembled WGS sequence"/>
</dbReference>
<dbReference type="InterPro" id="IPR003815">
    <property type="entry name" value="S-ribosylhomocysteinase"/>
</dbReference>
<name>A0A8J6TRU0_9FIRM</name>
<keyword evidence="16" id="KW-1185">Reference proteome</keyword>
<dbReference type="OrthoDB" id="9788129at2"/>
<evidence type="ECO:0000256" key="9">
    <source>
        <dbReference type="ARBA" id="ARBA00022929"/>
    </source>
</evidence>
<dbReference type="NCBIfam" id="NF002604">
    <property type="entry name" value="PRK02260.1-4"/>
    <property type="match status" value="1"/>
</dbReference>
<evidence type="ECO:0000256" key="12">
    <source>
        <dbReference type="ARBA" id="ARBA00024654"/>
    </source>
</evidence>
<reference evidence="15" key="1">
    <citation type="submission" date="2020-08" db="EMBL/GenBank/DDBJ databases">
        <title>Genome public.</title>
        <authorList>
            <person name="Liu C."/>
            <person name="Sun Q."/>
        </authorList>
    </citation>
    <scope>NUCLEOTIDE SEQUENCE</scope>
    <source>
        <strain evidence="15">NSJ-15</strain>
    </source>
</reference>
<evidence type="ECO:0000313" key="15">
    <source>
        <dbReference type="EMBL" id="MBC8611366.1"/>
    </source>
</evidence>
<sequence>MEKIKSFTINHDTLQVGMYLSRVDGDINTYDIRLVRPNQGYYLSTASLHTIEHLFATYARNSSFGEQIIYVGPMGCRTGCYLLTRDTMTHEQVIDLVKRSFEFIESFEGEIPGSRKEECGNYQDHDLFLAKKDILPFLNRIRDYSVENLQYQD</sequence>
<keyword evidence="7" id="KW-0673">Quorum sensing</keyword>
<keyword evidence="10" id="KW-0408">Iron</keyword>
<protein>
    <recommendedName>
        <fullName evidence="6">S-ribosylhomocysteine lyase</fullName>
        <ecNumber evidence="5">4.4.1.21</ecNumber>
    </recommendedName>
    <alternativeName>
        <fullName evidence="13">AI-2 synthesis protein</fullName>
    </alternativeName>
    <alternativeName>
        <fullName evidence="14">Autoinducer-2 production protein LuxS</fullName>
    </alternativeName>
</protein>
<comment type="catalytic activity">
    <reaction evidence="1">
        <text>S-(5-deoxy-D-ribos-5-yl)-L-homocysteine = (S)-4,5-dihydroxypentane-2,3-dione + L-homocysteine</text>
        <dbReference type="Rhea" id="RHEA:17753"/>
        <dbReference type="ChEBI" id="CHEBI:29484"/>
        <dbReference type="ChEBI" id="CHEBI:58195"/>
        <dbReference type="ChEBI" id="CHEBI:58199"/>
        <dbReference type="EC" id="4.4.1.21"/>
    </reaction>
</comment>
<evidence type="ECO:0000256" key="10">
    <source>
        <dbReference type="ARBA" id="ARBA00023004"/>
    </source>
</evidence>
<comment type="subunit">
    <text evidence="4">Homodimer.</text>
</comment>
<keyword evidence="8" id="KW-0479">Metal-binding</keyword>
<accession>A0A8J6TRU0</accession>
<evidence type="ECO:0000256" key="1">
    <source>
        <dbReference type="ARBA" id="ARBA00000297"/>
    </source>
</evidence>
<dbReference type="RefSeq" id="WP_093987642.1">
    <property type="nucleotide sequence ID" value="NZ_FYDD01000002.1"/>
</dbReference>
<evidence type="ECO:0000256" key="6">
    <source>
        <dbReference type="ARBA" id="ARBA00015130"/>
    </source>
</evidence>
<dbReference type="Pfam" id="PF02664">
    <property type="entry name" value="LuxS"/>
    <property type="match status" value="1"/>
</dbReference>
<dbReference type="EMBL" id="JACRTL010000005">
    <property type="protein sequence ID" value="MBC8611366.1"/>
    <property type="molecule type" value="Genomic_DNA"/>
</dbReference>
<dbReference type="SUPFAM" id="SSF63411">
    <property type="entry name" value="LuxS/MPP-like metallohydrolase"/>
    <property type="match status" value="1"/>
</dbReference>
<dbReference type="GO" id="GO:0009372">
    <property type="term" value="P:quorum sensing"/>
    <property type="evidence" value="ECO:0007669"/>
    <property type="project" value="UniProtKB-KW"/>
</dbReference>
<comment type="similarity">
    <text evidence="3">Belongs to the LuxS family.</text>
</comment>
<evidence type="ECO:0000256" key="3">
    <source>
        <dbReference type="ARBA" id="ARBA00007311"/>
    </source>
</evidence>
<dbReference type="AlphaFoldDB" id="A0A8J6TRU0"/>
<evidence type="ECO:0000256" key="5">
    <source>
        <dbReference type="ARBA" id="ARBA00012240"/>
    </source>
</evidence>
<dbReference type="GO" id="GO:0043768">
    <property type="term" value="F:S-ribosylhomocysteine lyase activity"/>
    <property type="evidence" value="ECO:0007669"/>
    <property type="project" value="UniProtKB-EC"/>
</dbReference>
<comment type="caution">
    <text evidence="15">The sequence shown here is derived from an EMBL/GenBank/DDBJ whole genome shotgun (WGS) entry which is preliminary data.</text>
</comment>